<evidence type="ECO:0000313" key="1">
    <source>
        <dbReference type="EMBL" id="KKR00599.1"/>
    </source>
</evidence>
<protein>
    <submittedName>
        <fullName evidence="1">Uncharacterized protein</fullName>
    </submittedName>
</protein>
<dbReference type="STRING" id="1618574.UT24_C0011G0052"/>
<name>A0A0G0M926_9BACT</name>
<proteinExistence type="predicted"/>
<dbReference type="Proteomes" id="UP000033881">
    <property type="component" value="Unassembled WGS sequence"/>
</dbReference>
<organism evidence="1 2">
    <name type="scientific">Candidatus Woesebacteria bacterium GW2011_GWB1_39_12</name>
    <dbReference type="NCBI Taxonomy" id="1618574"/>
    <lineage>
        <taxon>Bacteria</taxon>
        <taxon>Candidatus Woeseibacteriota</taxon>
    </lineage>
</organism>
<gene>
    <name evidence="1" type="ORF">UT24_C0011G0052</name>
</gene>
<evidence type="ECO:0000313" key="2">
    <source>
        <dbReference type="Proteomes" id="UP000033881"/>
    </source>
</evidence>
<accession>A0A0G0M926</accession>
<dbReference type="EMBL" id="LBWB01000011">
    <property type="protein sequence ID" value="KKR00599.1"/>
    <property type="molecule type" value="Genomic_DNA"/>
</dbReference>
<sequence length="90" mass="10552">MTQEEYLSKVNDIVNRTNQLKDQYHRETELLSRPTDSGMRNVNDVPKFVSMVQDHVRMRHELLRDVVDMLSGAQMQSLFTKVDEGEKKDV</sequence>
<comment type="caution">
    <text evidence="1">The sequence shown here is derived from an EMBL/GenBank/DDBJ whole genome shotgun (WGS) entry which is preliminary data.</text>
</comment>
<dbReference type="AlphaFoldDB" id="A0A0G0M926"/>
<reference evidence="1 2" key="1">
    <citation type="journal article" date="2015" name="Nature">
        <title>rRNA introns, odd ribosomes, and small enigmatic genomes across a large radiation of phyla.</title>
        <authorList>
            <person name="Brown C.T."/>
            <person name="Hug L.A."/>
            <person name="Thomas B.C."/>
            <person name="Sharon I."/>
            <person name="Castelle C.J."/>
            <person name="Singh A."/>
            <person name="Wilkins M.J."/>
            <person name="Williams K.H."/>
            <person name="Banfield J.F."/>
        </authorList>
    </citation>
    <scope>NUCLEOTIDE SEQUENCE [LARGE SCALE GENOMIC DNA]</scope>
</reference>